<reference evidence="1" key="1">
    <citation type="submission" date="2025-02" db="EMBL/GenBank/DDBJ databases">
        <title>Complete genome sequences of 52 Bacillus and Priestia strains isolated from West-African fermentations and 26 reference strains from the DSMZ collection.</title>
        <authorList>
            <person name="Wiedenbein E.S."/>
            <person name="Canoy T.S."/>
            <person name="Hui Y."/>
            <person name="Parkouda C."/>
            <person name="Dawende C."/>
            <person name="Ametefe E."/>
            <person name="Jespersen L."/>
            <person name="Nielsen D.S."/>
        </authorList>
    </citation>
    <scope>NUCLEOTIDE SEQUENCE</scope>
    <source>
        <strain evidence="1">PRO56</strain>
    </source>
</reference>
<sequence length="121" mass="14105">MGHFRSPRQKGKINPLWGHKALRKTKELPRQKQRRKNQMQKNLKDLLTWENINGEKLDESDYAFIADLERSYANAGDYEMSYHLLLFRSIQQINQNGGYPVAKKILSLIDEEPVGSHLVLV</sequence>
<keyword evidence="1" id="KW-0614">Plasmid</keyword>
<accession>A0AAX3RLQ7</accession>
<dbReference type="Proteomes" id="UP001214898">
    <property type="component" value="Plasmid unnamed1"/>
</dbReference>
<organism evidence="1 2">
    <name type="scientific">Bacillus subtilis</name>
    <dbReference type="NCBI Taxonomy" id="1423"/>
    <lineage>
        <taxon>Bacteria</taxon>
        <taxon>Bacillati</taxon>
        <taxon>Bacillota</taxon>
        <taxon>Bacilli</taxon>
        <taxon>Bacillales</taxon>
        <taxon>Bacillaceae</taxon>
        <taxon>Bacillus</taxon>
    </lineage>
</organism>
<protein>
    <submittedName>
        <fullName evidence="1">Uncharacterized protein</fullName>
    </submittedName>
</protein>
<dbReference type="EMBL" id="CP120574">
    <property type="protein sequence ID" value="WEY82930.2"/>
    <property type="molecule type" value="Genomic_DNA"/>
</dbReference>
<name>A0AAX3RLQ7_BACIU</name>
<gene>
    <name evidence="1" type="ORF">P5633_00270</name>
</gene>
<evidence type="ECO:0000313" key="1">
    <source>
        <dbReference type="EMBL" id="WEY82930.2"/>
    </source>
</evidence>
<evidence type="ECO:0000313" key="2">
    <source>
        <dbReference type="Proteomes" id="UP001214898"/>
    </source>
</evidence>
<geneLocation type="plasmid" evidence="1 2">
    <name>unnamed1</name>
</geneLocation>
<proteinExistence type="predicted"/>